<name>A0A0D7WTA1_9BACL</name>
<keyword evidence="2" id="KW-1185">Reference proteome</keyword>
<reference evidence="1 2" key="1">
    <citation type="submission" date="2014-11" db="EMBL/GenBank/DDBJ databases">
        <title>Draft Genome Sequences of Paenibacillus polymyxa NRRL B-30509 and Paenibacillus terrae NRRL B-30644, Strains from a Poultry Environment that Produce Tridecaptin A and Paenicidins.</title>
        <authorList>
            <person name="van Belkum M.J."/>
            <person name="Lohans C.T."/>
            <person name="Vederas J.C."/>
        </authorList>
    </citation>
    <scope>NUCLEOTIDE SEQUENCE [LARGE SCALE GENOMIC DNA]</scope>
    <source>
        <strain evidence="1 2">NRRL B-30644</strain>
    </source>
</reference>
<sequence length="224" mass="25327">MKPVILNSQLNRNKLRSGCILASIAHAIMVAHYPELSYEHSWDGDNYSVIDGSGGRGTITFKGNYFVGAFRNENYTRTDIHTALDFFTGAPKHVLELAKNDTLEYLLEEDEDGMTSPSITTAFWGDDDNITSVDNIVRMVQCGGYLLERQFMEDDSAIESWRDYYEMTPEQVDLLKSVYDRKVNNPHGNITLSKSEIEIIGTESPEGLSESITSFEEIGIYREK</sequence>
<evidence type="ECO:0000313" key="2">
    <source>
        <dbReference type="Proteomes" id="UP000032534"/>
    </source>
</evidence>
<protein>
    <submittedName>
        <fullName evidence="1">Uncharacterized protein</fullName>
    </submittedName>
</protein>
<gene>
    <name evidence="1" type="ORF">QD47_28520</name>
</gene>
<dbReference type="EMBL" id="JTHP01000128">
    <property type="protein sequence ID" value="KJD42385.1"/>
    <property type="molecule type" value="Genomic_DNA"/>
</dbReference>
<dbReference type="OrthoDB" id="2049249at2"/>
<dbReference type="AlphaFoldDB" id="A0A0D7WTA1"/>
<dbReference type="RefSeq" id="WP_044649303.1">
    <property type="nucleotide sequence ID" value="NZ_JTHP01000128.1"/>
</dbReference>
<organism evidence="1 2">
    <name type="scientific">Paenibacillus terrae</name>
    <dbReference type="NCBI Taxonomy" id="159743"/>
    <lineage>
        <taxon>Bacteria</taxon>
        <taxon>Bacillati</taxon>
        <taxon>Bacillota</taxon>
        <taxon>Bacilli</taxon>
        <taxon>Bacillales</taxon>
        <taxon>Paenibacillaceae</taxon>
        <taxon>Paenibacillus</taxon>
    </lineage>
</organism>
<comment type="caution">
    <text evidence="1">The sequence shown here is derived from an EMBL/GenBank/DDBJ whole genome shotgun (WGS) entry which is preliminary data.</text>
</comment>
<evidence type="ECO:0000313" key="1">
    <source>
        <dbReference type="EMBL" id="KJD42385.1"/>
    </source>
</evidence>
<accession>A0A0D7WTA1</accession>
<dbReference type="Proteomes" id="UP000032534">
    <property type="component" value="Unassembled WGS sequence"/>
</dbReference>
<dbReference type="PATRIC" id="fig|159743.3.peg.6367"/>
<proteinExistence type="predicted"/>